<dbReference type="Pfam" id="PF24802">
    <property type="entry name" value="DUF7703"/>
    <property type="match status" value="1"/>
</dbReference>
<reference evidence="4" key="1">
    <citation type="journal article" date="2005" name="Nature">
        <title>Sequencing of Aspergillus nidulans and comparative analysis with A. fumigatus and A. oryzae.</title>
        <authorList>
            <person name="Galagan J.E."/>
            <person name="Calvo S.E."/>
            <person name="Cuomo C."/>
            <person name="Ma L.J."/>
            <person name="Wortman J.R."/>
            <person name="Batzoglou S."/>
            <person name="Lee S.I."/>
            <person name="Basturkmen M."/>
            <person name="Spevak C.C."/>
            <person name="Clutterbuck J."/>
            <person name="Kapitonov V."/>
            <person name="Jurka J."/>
            <person name="Scazzocchio C."/>
            <person name="Farman M."/>
            <person name="Butler J."/>
            <person name="Purcell S."/>
            <person name="Harris S."/>
            <person name="Braus G.H."/>
            <person name="Draht O."/>
            <person name="Busch S."/>
            <person name="D'Enfert C."/>
            <person name="Bouchier C."/>
            <person name="Goldman G.H."/>
            <person name="Bell-Pedersen D."/>
            <person name="Griffiths-Jones S."/>
            <person name="Doonan J.H."/>
            <person name="Yu J."/>
            <person name="Vienken K."/>
            <person name="Pain A."/>
            <person name="Freitag M."/>
            <person name="Selker E.U."/>
            <person name="Archer D.B."/>
            <person name="Penalva M.A."/>
            <person name="Oakley B.R."/>
            <person name="Momany M."/>
            <person name="Tanaka T."/>
            <person name="Kumagai T."/>
            <person name="Asai K."/>
            <person name="Machida M."/>
            <person name="Nierman W.C."/>
            <person name="Denning D.W."/>
            <person name="Caddick M."/>
            <person name="Hynes M."/>
            <person name="Paoletti M."/>
            <person name="Fischer R."/>
            <person name="Miller B."/>
            <person name="Dyer P."/>
            <person name="Sachs M.S."/>
            <person name="Osmani S.A."/>
            <person name="Birren B.W."/>
        </authorList>
    </citation>
    <scope>NUCLEOTIDE SEQUENCE [LARGE SCALE GENOMIC DNA]</scope>
    <source>
        <strain evidence="4">FGSC A4 / ATCC 38163 / CBS 112.46 / NRRL 194 / M139</strain>
    </source>
</reference>
<keyword evidence="1" id="KW-0812">Transmembrane</keyword>
<dbReference type="EMBL" id="BN001308">
    <property type="protein sequence ID" value="CBF87441.1"/>
    <property type="molecule type" value="Genomic_DNA"/>
</dbReference>
<dbReference type="PANTHER" id="PTHR37013">
    <property type="entry name" value="INTEGRAL MEMBRANE PROTEIN (AFU_ORTHOLOGUE AFUA_1G05950)-RELATED"/>
    <property type="match status" value="1"/>
</dbReference>
<dbReference type="GeneID" id="2867856"/>
<keyword evidence="1" id="KW-0472">Membrane</keyword>
<organism evidence="3 4">
    <name type="scientific">Emericella nidulans (strain FGSC A4 / ATCC 38163 / CBS 112.46 / NRRL 194 / M139)</name>
    <name type="common">Aspergillus nidulans</name>
    <dbReference type="NCBI Taxonomy" id="227321"/>
    <lineage>
        <taxon>Eukaryota</taxon>
        <taxon>Fungi</taxon>
        <taxon>Dikarya</taxon>
        <taxon>Ascomycota</taxon>
        <taxon>Pezizomycotina</taxon>
        <taxon>Eurotiomycetes</taxon>
        <taxon>Eurotiomycetidae</taxon>
        <taxon>Eurotiales</taxon>
        <taxon>Aspergillaceae</taxon>
        <taxon>Aspergillus</taxon>
        <taxon>Aspergillus subgen. Nidulantes</taxon>
    </lineage>
</organism>
<name>Q5AQT7_EMENI</name>
<evidence type="ECO:0000256" key="1">
    <source>
        <dbReference type="SAM" id="Phobius"/>
    </source>
</evidence>
<feature type="transmembrane region" description="Helical" evidence="1">
    <location>
        <begin position="82"/>
        <end position="103"/>
    </location>
</feature>
<protein>
    <recommendedName>
        <fullName evidence="2">DUF7703 domain-containing protein</fullName>
    </recommendedName>
</protein>
<feature type="transmembrane region" description="Helical" evidence="1">
    <location>
        <begin position="115"/>
        <end position="135"/>
    </location>
</feature>
<dbReference type="OMA" id="LWIFNTF"/>
<dbReference type="Proteomes" id="UP000000560">
    <property type="component" value="Chromosome VIII"/>
</dbReference>
<gene>
    <name evidence="3" type="ORF">ANIA_09343</name>
</gene>
<dbReference type="PANTHER" id="PTHR37013:SF5">
    <property type="entry name" value="INTEGRAL MEMBRANE PROTEIN"/>
    <property type="match status" value="1"/>
</dbReference>
<sequence length="261" mass="28777">MSDTASLPSGLPCSSPFYIINPIFLSIAGYNVLELLLWIFNTFDRWRGLYFGSILTSTLSLAAYVIAQSLRTFRTDFSELLAAGYIFAFSYTALLTAHILVLYSRLHLVLHSYRILRGILIMIIVTSVLSVPAQLTVTLTLVSTRQPRLARAEYILERIVFLGATVREFVVCAIYTVQAYRNLHPIAQAKGRAGKRVLVYLMAVQVAALVLDTGFLVQIYMDLALAANGYCALLYSIKLKMEFGAGLGGRLSDFPGAEGAV</sequence>
<dbReference type="AlphaFoldDB" id="Q5AQT7"/>
<proteinExistence type="predicted"/>
<dbReference type="HOGENOM" id="CLU_045148_4_0_1"/>
<feature type="transmembrane region" description="Helical" evidence="1">
    <location>
        <begin position="17"/>
        <end position="37"/>
    </location>
</feature>
<evidence type="ECO:0000313" key="3">
    <source>
        <dbReference type="EMBL" id="CBF87441.1"/>
    </source>
</evidence>
<keyword evidence="4" id="KW-1185">Reference proteome</keyword>
<dbReference type="InterPro" id="IPR056120">
    <property type="entry name" value="DUF7703"/>
</dbReference>
<dbReference type="OrthoDB" id="405906at2759"/>
<evidence type="ECO:0000313" key="4">
    <source>
        <dbReference type="Proteomes" id="UP000000560"/>
    </source>
</evidence>
<feature type="transmembrane region" description="Helical" evidence="1">
    <location>
        <begin position="49"/>
        <end position="70"/>
    </location>
</feature>
<accession>C8VR46</accession>
<reference evidence="4" key="2">
    <citation type="journal article" date="2009" name="Fungal Genet. Biol.">
        <title>The 2008 update of the Aspergillus nidulans genome annotation: a community effort.</title>
        <authorList>
            <person name="Wortman J.R."/>
            <person name="Gilsenan J.M."/>
            <person name="Joardar V."/>
            <person name="Deegan J."/>
            <person name="Clutterbuck J."/>
            <person name="Andersen M.R."/>
            <person name="Archer D."/>
            <person name="Bencina M."/>
            <person name="Braus G."/>
            <person name="Coutinho P."/>
            <person name="von Dohren H."/>
            <person name="Doonan J."/>
            <person name="Driessen A.J."/>
            <person name="Durek P."/>
            <person name="Espeso E."/>
            <person name="Fekete E."/>
            <person name="Flipphi M."/>
            <person name="Estrada C.G."/>
            <person name="Geysens S."/>
            <person name="Goldman G."/>
            <person name="de Groot P.W."/>
            <person name="Hansen K."/>
            <person name="Harris S.D."/>
            <person name="Heinekamp T."/>
            <person name="Helmstaedt K."/>
            <person name="Henrissat B."/>
            <person name="Hofmann G."/>
            <person name="Homan T."/>
            <person name="Horio T."/>
            <person name="Horiuchi H."/>
            <person name="James S."/>
            <person name="Jones M."/>
            <person name="Karaffa L."/>
            <person name="Karanyi Z."/>
            <person name="Kato M."/>
            <person name="Keller N."/>
            <person name="Kelly D.E."/>
            <person name="Kiel J.A."/>
            <person name="Kim J.M."/>
            <person name="van der Klei I.J."/>
            <person name="Klis F.M."/>
            <person name="Kovalchuk A."/>
            <person name="Krasevec N."/>
            <person name="Kubicek C.P."/>
            <person name="Liu B."/>
            <person name="Maccabe A."/>
            <person name="Meyer V."/>
            <person name="Mirabito P."/>
            <person name="Miskei M."/>
            <person name="Mos M."/>
            <person name="Mullins J."/>
            <person name="Nelson D.R."/>
            <person name="Nielsen J."/>
            <person name="Oakley B.R."/>
            <person name="Osmani S.A."/>
            <person name="Pakula T."/>
            <person name="Paszewski A."/>
            <person name="Paulsen I."/>
            <person name="Pilsyk S."/>
            <person name="Pocsi I."/>
            <person name="Punt P.J."/>
            <person name="Ram A.F."/>
            <person name="Ren Q."/>
            <person name="Robellet X."/>
            <person name="Robson G."/>
            <person name="Seiboth B."/>
            <person name="van Solingen P."/>
            <person name="Specht T."/>
            <person name="Sun J."/>
            <person name="Taheri-Talesh N."/>
            <person name="Takeshita N."/>
            <person name="Ussery D."/>
            <person name="vanKuyk P.A."/>
            <person name="Visser H."/>
            <person name="van de Vondervoort P.J."/>
            <person name="de Vries R.P."/>
            <person name="Walton J."/>
            <person name="Xiang X."/>
            <person name="Xiong Y."/>
            <person name="Zeng A.P."/>
            <person name="Brandt B.W."/>
            <person name="Cornell M.J."/>
            <person name="van den Hondel C.A."/>
            <person name="Visser J."/>
            <person name="Oliver S.G."/>
            <person name="Turner G."/>
        </authorList>
    </citation>
    <scope>GENOME REANNOTATION</scope>
    <source>
        <strain evidence="4">FGSC A4 / ATCC 38163 / CBS 112.46 / NRRL 194 / M139</strain>
    </source>
</reference>
<feature type="transmembrane region" description="Helical" evidence="1">
    <location>
        <begin position="155"/>
        <end position="177"/>
    </location>
</feature>
<dbReference type="KEGG" id="ani:ANIA_09343"/>
<feature type="domain" description="DUF7703" evidence="2">
    <location>
        <begin position="24"/>
        <end position="243"/>
    </location>
</feature>
<keyword evidence="1" id="KW-1133">Transmembrane helix</keyword>
<dbReference type="InParanoid" id="Q5AQT7"/>
<dbReference type="RefSeq" id="XP_682612.1">
    <property type="nucleotide sequence ID" value="XM_677520.1"/>
</dbReference>
<accession>Q5AQT7</accession>
<evidence type="ECO:0000259" key="2">
    <source>
        <dbReference type="Pfam" id="PF24802"/>
    </source>
</evidence>
<feature type="transmembrane region" description="Helical" evidence="1">
    <location>
        <begin position="197"/>
        <end position="220"/>
    </location>
</feature>